<reference evidence="3" key="4">
    <citation type="journal article" date="2015" name="G3 (Bethesda)">
        <title>Genome sequences of three phytopathogenic species of the Magnaporthaceae family of fungi.</title>
        <authorList>
            <person name="Okagaki L.H."/>
            <person name="Nunes C.C."/>
            <person name="Sailsbery J."/>
            <person name="Clay B."/>
            <person name="Brown D."/>
            <person name="John T."/>
            <person name="Oh Y."/>
            <person name="Young N."/>
            <person name="Fitzgerald M."/>
            <person name="Haas B.J."/>
            <person name="Zeng Q."/>
            <person name="Young S."/>
            <person name="Adiconis X."/>
            <person name="Fan L."/>
            <person name="Levin J.Z."/>
            <person name="Mitchell T.K."/>
            <person name="Okubara P.A."/>
            <person name="Farman M.L."/>
            <person name="Kohn L.M."/>
            <person name="Birren B."/>
            <person name="Ma L.-J."/>
            <person name="Dean R.A."/>
        </authorList>
    </citation>
    <scope>NUCLEOTIDE SEQUENCE</scope>
    <source>
        <strain evidence="3">R3-111a-1</strain>
    </source>
</reference>
<reference evidence="2" key="2">
    <citation type="submission" date="2010-07" db="EMBL/GenBank/DDBJ databases">
        <authorList>
            <consortium name="The Broad Institute Genome Sequencing Platform"/>
            <consortium name="Broad Institute Genome Sequencing Center for Infectious Disease"/>
            <person name="Ma L.-J."/>
            <person name="Dead R."/>
            <person name="Young S."/>
            <person name="Zeng Q."/>
            <person name="Koehrsen M."/>
            <person name="Alvarado L."/>
            <person name="Berlin A."/>
            <person name="Chapman S.B."/>
            <person name="Chen Z."/>
            <person name="Freedman E."/>
            <person name="Gellesch M."/>
            <person name="Goldberg J."/>
            <person name="Griggs A."/>
            <person name="Gujja S."/>
            <person name="Heilman E.R."/>
            <person name="Heiman D."/>
            <person name="Hepburn T."/>
            <person name="Howarth C."/>
            <person name="Jen D."/>
            <person name="Larson L."/>
            <person name="Mehta T."/>
            <person name="Neiman D."/>
            <person name="Pearson M."/>
            <person name="Roberts A."/>
            <person name="Saif S."/>
            <person name="Shea T."/>
            <person name="Shenoy N."/>
            <person name="Sisk P."/>
            <person name="Stolte C."/>
            <person name="Sykes S."/>
            <person name="Walk T."/>
            <person name="White J."/>
            <person name="Yandava C."/>
            <person name="Haas B."/>
            <person name="Nusbaum C."/>
            <person name="Birren B."/>
        </authorList>
    </citation>
    <scope>NUCLEOTIDE SEQUENCE</scope>
    <source>
        <strain evidence="2">R3-111a-1</strain>
    </source>
</reference>
<evidence type="ECO:0000313" key="3">
    <source>
        <dbReference type="EnsemblFungi" id="EJT70752"/>
    </source>
</evidence>
<evidence type="ECO:0000313" key="4">
    <source>
        <dbReference type="Proteomes" id="UP000006039"/>
    </source>
</evidence>
<reference evidence="2" key="3">
    <citation type="submission" date="2010-09" db="EMBL/GenBank/DDBJ databases">
        <title>Annotation of Gaeumannomyces graminis var. tritici R3-111a-1.</title>
        <authorList>
            <consortium name="The Broad Institute Genome Sequencing Platform"/>
            <person name="Ma L.-J."/>
            <person name="Dead R."/>
            <person name="Young S.K."/>
            <person name="Zeng Q."/>
            <person name="Gargeya S."/>
            <person name="Fitzgerald M."/>
            <person name="Haas B."/>
            <person name="Abouelleil A."/>
            <person name="Alvarado L."/>
            <person name="Arachchi H.M."/>
            <person name="Berlin A."/>
            <person name="Brown A."/>
            <person name="Chapman S.B."/>
            <person name="Chen Z."/>
            <person name="Dunbar C."/>
            <person name="Freedman E."/>
            <person name="Gearin G."/>
            <person name="Gellesch M."/>
            <person name="Goldberg J."/>
            <person name="Griggs A."/>
            <person name="Gujja S."/>
            <person name="Heiman D."/>
            <person name="Howarth C."/>
            <person name="Larson L."/>
            <person name="Lui A."/>
            <person name="MacDonald P.J.P."/>
            <person name="Mehta T."/>
            <person name="Montmayeur A."/>
            <person name="Murphy C."/>
            <person name="Neiman D."/>
            <person name="Pearson M."/>
            <person name="Priest M."/>
            <person name="Roberts A."/>
            <person name="Saif S."/>
            <person name="Shea T."/>
            <person name="Shenoy N."/>
            <person name="Sisk P."/>
            <person name="Stolte C."/>
            <person name="Sykes S."/>
            <person name="Yandava C."/>
            <person name="Wortman J."/>
            <person name="Nusbaum C."/>
            <person name="Birren B."/>
        </authorList>
    </citation>
    <scope>NUCLEOTIDE SEQUENCE</scope>
    <source>
        <strain evidence="2">R3-111a-1</strain>
    </source>
</reference>
<dbReference type="GeneID" id="20352233"/>
<reference evidence="4" key="1">
    <citation type="submission" date="2010-07" db="EMBL/GenBank/DDBJ databases">
        <title>The genome sequence of Gaeumannomyces graminis var. tritici strain R3-111a-1.</title>
        <authorList>
            <consortium name="The Broad Institute Genome Sequencing Platform"/>
            <person name="Ma L.-J."/>
            <person name="Dead R."/>
            <person name="Young S."/>
            <person name="Zeng Q."/>
            <person name="Koehrsen M."/>
            <person name="Alvarado L."/>
            <person name="Berlin A."/>
            <person name="Chapman S.B."/>
            <person name="Chen Z."/>
            <person name="Freedman E."/>
            <person name="Gellesch M."/>
            <person name="Goldberg J."/>
            <person name="Griggs A."/>
            <person name="Gujja S."/>
            <person name="Heilman E.R."/>
            <person name="Heiman D."/>
            <person name="Hepburn T."/>
            <person name="Howarth C."/>
            <person name="Jen D."/>
            <person name="Larson L."/>
            <person name="Mehta T."/>
            <person name="Neiman D."/>
            <person name="Pearson M."/>
            <person name="Roberts A."/>
            <person name="Saif S."/>
            <person name="Shea T."/>
            <person name="Shenoy N."/>
            <person name="Sisk P."/>
            <person name="Stolte C."/>
            <person name="Sykes S."/>
            <person name="Walk T."/>
            <person name="White J."/>
            <person name="Yandava C."/>
            <person name="Haas B."/>
            <person name="Nusbaum C."/>
            <person name="Birren B."/>
        </authorList>
    </citation>
    <scope>NUCLEOTIDE SEQUENCE [LARGE SCALE GENOMIC DNA]</scope>
    <source>
        <strain evidence="4">R3-111a-1</strain>
    </source>
</reference>
<dbReference type="Proteomes" id="UP000006039">
    <property type="component" value="Unassembled WGS sequence"/>
</dbReference>
<dbReference type="VEuPathDB" id="FungiDB:GGTG_11775"/>
<keyword evidence="4" id="KW-1185">Reference proteome</keyword>
<dbReference type="EnsemblFungi" id="EJT70752">
    <property type="protein sequence ID" value="EJT70752"/>
    <property type="gene ID" value="GGTG_11775"/>
</dbReference>
<proteinExistence type="predicted"/>
<feature type="compositionally biased region" description="Basic and acidic residues" evidence="1">
    <location>
        <begin position="55"/>
        <end position="66"/>
    </location>
</feature>
<reference evidence="3" key="5">
    <citation type="submission" date="2018-04" db="UniProtKB">
        <authorList>
            <consortium name="EnsemblFungi"/>
        </authorList>
    </citation>
    <scope>IDENTIFICATION</scope>
    <source>
        <strain evidence="3">R3-111a-1</strain>
    </source>
</reference>
<dbReference type="RefSeq" id="XP_009227930.1">
    <property type="nucleotide sequence ID" value="XM_009229666.1"/>
</dbReference>
<evidence type="ECO:0000313" key="2">
    <source>
        <dbReference type="EMBL" id="EJT70752.1"/>
    </source>
</evidence>
<evidence type="ECO:0000256" key="1">
    <source>
        <dbReference type="SAM" id="MobiDB-lite"/>
    </source>
</evidence>
<gene>
    <name evidence="3" type="primary">20352233</name>
    <name evidence="2" type="ORF">GGTG_11775</name>
</gene>
<dbReference type="AlphaFoldDB" id="J3PE52"/>
<organism evidence="2">
    <name type="scientific">Gaeumannomyces tritici (strain R3-111a-1)</name>
    <name type="common">Wheat and barley take-all root rot fungus</name>
    <name type="synonym">Gaeumannomyces graminis var. tritici</name>
    <dbReference type="NCBI Taxonomy" id="644352"/>
    <lineage>
        <taxon>Eukaryota</taxon>
        <taxon>Fungi</taxon>
        <taxon>Dikarya</taxon>
        <taxon>Ascomycota</taxon>
        <taxon>Pezizomycotina</taxon>
        <taxon>Sordariomycetes</taxon>
        <taxon>Sordariomycetidae</taxon>
        <taxon>Magnaporthales</taxon>
        <taxon>Magnaporthaceae</taxon>
        <taxon>Gaeumannomyces</taxon>
    </lineage>
</organism>
<protein>
    <submittedName>
        <fullName evidence="2 3">Uncharacterized protein</fullName>
    </submittedName>
</protein>
<sequence>MAGRAATLSSGDTGFVVELVSEWCVAMNLLGGQRGRFGSRSTEGDRSMGNGELAGAKREGCQETVL</sequence>
<feature type="region of interest" description="Disordered" evidence="1">
    <location>
        <begin position="36"/>
        <end position="66"/>
    </location>
</feature>
<dbReference type="HOGENOM" id="CLU_2831358_0_0_1"/>
<dbReference type="EMBL" id="GL385401">
    <property type="protein sequence ID" value="EJT70752.1"/>
    <property type="molecule type" value="Genomic_DNA"/>
</dbReference>
<name>J3PE52_GAET3</name>
<accession>J3PE52</accession>